<keyword evidence="2" id="KW-1185">Reference proteome</keyword>
<organism evidence="1 2">
    <name type="scientific">Stentor coeruleus</name>
    <dbReference type="NCBI Taxonomy" id="5963"/>
    <lineage>
        <taxon>Eukaryota</taxon>
        <taxon>Sar</taxon>
        <taxon>Alveolata</taxon>
        <taxon>Ciliophora</taxon>
        <taxon>Postciliodesmatophora</taxon>
        <taxon>Heterotrichea</taxon>
        <taxon>Heterotrichida</taxon>
        <taxon>Stentoridae</taxon>
        <taxon>Stentor</taxon>
    </lineage>
</organism>
<gene>
    <name evidence="1" type="ORF">SteCoe_8430</name>
</gene>
<dbReference type="AlphaFoldDB" id="A0A1R2CKC0"/>
<dbReference type="EMBL" id="MPUH01000126">
    <property type="protein sequence ID" value="OMJ89431.1"/>
    <property type="molecule type" value="Genomic_DNA"/>
</dbReference>
<protein>
    <submittedName>
        <fullName evidence="1">Uncharacterized protein</fullName>
    </submittedName>
</protein>
<evidence type="ECO:0000313" key="1">
    <source>
        <dbReference type="EMBL" id="OMJ89431.1"/>
    </source>
</evidence>
<accession>A0A1R2CKC0</accession>
<proteinExistence type="predicted"/>
<reference evidence="1 2" key="1">
    <citation type="submission" date="2016-11" db="EMBL/GenBank/DDBJ databases">
        <title>The macronuclear genome of Stentor coeruleus: a giant cell with tiny introns.</title>
        <authorList>
            <person name="Slabodnick M."/>
            <person name="Ruby J.G."/>
            <person name="Reiff S.B."/>
            <person name="Swart E.C."/>
            <person name="Gosai S."/>
            <person name="Prabakaran S."/>
            <person name="Witkowska E."/>
            <person name="Larue G.E."/>
            <person name="Fisher S."/>
            <person name="Freeman R.M."/>
            <person name="Gunawardena J."/>
            <person name="Chu W."/>
            <person name="Stover N.A."/>
            <person name="Gregory B.D."/>
            <person name="Nowacki M."/>
            <person name="Derisi J."/>
            <person name="Roy S.W."/>
            <person name="Marshall W.F."/>
            <person name="Sood P."/>
        </authorList>
    </citation>
    <scope>NUCLEOTIDE SEQUENCE [LARGE SCALE GENOMIC DNA]</scope>
    <source>
        <strain evidence="1">WM001</strain>
    </source>
</reference>
<name>A0A1R2CKC0_9CILI</name>
<evidence type="ECO:0000313" key="2">
    <source>
        <dbReference type="Proteomes" id="UP000187209"/>
    </source>
</evidence>
<dbReference type="Proteomes" id="UP000187209">
    <property type="component" value="Unassembled WGS sequence"/>
</dbReference>
<sequence length="428" mass="51018">MQTPKKSPMIKTHRTREDIIKALKMSVLATQRLENYEKKSHPYLKSPPIKRYLKDLSPQPCANFSNSIISEKITQGFSFSTLTRFENSIFEKFKNRTPCLAKLTSEEKLLQEKRFLTNQDMSKCTFEKKLKKIQDLRFEYDNAKNSAQLIKNEILEEKFIERDSKLKLKFNKLDIRMNKGKCGYVKKAWVSVTTTAGICLYLHEKFLERKTMKVKCKKIWKKIKIFAIAVARWTLILYEKRKINKLKDIKKQMVMQTKFLVYERMIHRTVLVEASEVILTIAMLIPLMKKWKKSVIKIQRWGLRWLKYKKRIYASIFDYWKNSENIISLKNIRKKGKSIFKTSLNLSDEVRISHIRNFVKTQAKKYAKETIDYKKTIKEDPEMISFLKPPEKIDILSEKSLKMITDYIENLFNIKRLSTRRSYLKINN</sequence>
<comment type="caution">
    <text evidence="1">The sequence shown here is derived from an EMBL/GenBank/DDBJ whole genome shotgun (WGS) entry which is preliminary data.</text>
</comment>